<evidence type="ECO:0000313" key="2">
    <source>
        <dbReference type="Proteomes" id="UP000295530"/>
    </source>
</evidence>
<accession>A0A4R6EX77</accession>
<evidence type="ECO:0008006" key="3">
    <source>
        <dbReference type="Google" id="ProtNLM"/>
    </source>
</evidence>
<protein>
    <recommendedName>
        <fullName evidence="3">Type IV secretion protein Rhs</fullName>
    </recommendedName>
</protein>
<dbReference type="Proteomes" id="UP000295530">
    <property type="component" value="Unassembled WGS sequence"/>
</dbReference>
<dbReference type="RefSeq" id="WP_133459973.1">
    <property type="nucleotide sequence ID" value="NZ_SNVX01000001.1"/>
</dbReference>
<organism evidence="1 2">
    <name type="scientific">Scandinavium goeteborgense</name>
    <dbReference type="NCBI Taxonomy" id="1851514"/>
    <lineage>
        <taxon>Bacteria</taxon>
        <taxon>Pseudomonadati</taxon>
        <taxon>Pseudomonadota</taxon>
        <taxon>Gammaproteobacteria</taxon>
        <taxon>Enterobacterales</taxon>
        <taxon>Enterobacteriaceae</taxon>
        <taxon>Scandinavium</taxon>
    </lineage>
</organism>
<evidence type="ECO:0000313" key="1">
    <source>
        <dbReference type="EMBL" id="TDN64411.1"/>
    </source>
</evidence>
<dbReference type="EMBL" id="SNVX01000001">
    <property type="protein sequence ID" value="TDN64411.1"/>
    <property type="molecule type" value="Genomic_DNA"/>
</dbReference>
<gene>
    <name evidence="1" type="ORF">EC847_101338</name>
</gene>
<dbReference type="AlphaFoldDB" id="A0A4R6EX77"/>
<sequence length="182" mass="21709">MYYPNSVTWPEIKEGGLRRLRLGEINMASTLYGFTIHYNYVWVHLESYLPFNTQNRLQAMSPNGEMWFRSDLYQPDFAIANVYYKHLFLHEMMHVWQHQRGMMVRLRGLMSWAADYTYSLDKATLLEYSLEQQASIVSDYWVLVHYGFYKTTARIAYRDYDSSEPEHVLIAKYKKVLGSFPQ</sequence>
<dbReference type="OrthoDB" id="8686772at2"/>
<name>A0A4R6EX77_SCAGO</name>
<reference evidence="1 2" key="1">
    <citation type="submission" date="2019-03" db="EMBL/GenBank/DDBJ databases">
        <title>Genomic analyses of the natural microbiome of Caenorhabditis elegans.</title>
        <authorList>
            <person name="Samuel B."/>
        </authorList>
    </citation>
    <scope>NUCLEOTIDE SEQUENCE [LARGE SCALE GENOMIC DNA]</scope>
    <source>
        <strain evidence="1 2">BIGb0156</strain>
    </source>
</reference>
<comment type="caution">
    <text evidence="1">The sequence shown here is derived from an EMBL/GenBank/DDBJ whole genome shotgun (WGS) entry which is preliminary data.</text>
</comment>
<proteinExistence type="predicted"/>
<keyword evidence="2" id="KW-1185">Reference proteome</keyword>